<dbReference type="InterPro" id="IPR002018">
    <property type="entry name" value="CarbesteraseB"/>
</dbReference>
<keyword evidence="4" id="KW-0325">Glycoprotein</keyword>
<evidence type="ECO:0000256" key="3">
    <source>
        <dbReference type="ARBA" id="ARBA00022801"/>
    </source>
</evidence>
<evidence type="ECO:0000313" key="8">
    <source>
        <dbReference type="Proteomes" id="UP000708208"/>
    </source>
</evidence>
<name>A0A8J2L204_9HEXA</name>
<evidence type="ECO:0000256" key="1">
    <source>
        <dbReference type="ARBA" id="ARBA00005964"/>
    </source>
</evidence>
<keyword evidence="2" id="KW-0719">Serine esterase</keyword>
<feature type="compositionally biased region" description="Polar residues" evidence="5">
    <location>
        <begin position="63"/>
        <end position="73"/>
    </location>
</feature>
<evidence type="ECO:0000259" key="6">
    <source>
        <dbReference type="Pfam" id="PF00135"/>
    </source>
</evidence>
<comment type="caution">
    <text evidence="7">The sequence shown here is derived from an EMBL/GenBank/DDBJ whole genome shotgun (WGS) entry which is preliminary data.</text>
</comment>
<feature type="region of interest" description="Disordered" evidence="5">
    <location>
        <begin position="46"/>
        <end position="100"/>
    </location>
</feature>
<dbReference type="PANTHER" id="PTHR43142">
    <property type="entry name" value="CARBOXYLIC ESTER HYDROLASE"/>
    <property type="match status" value="1"/>
</dbReference>
<keyword evidence="8" id="KW-1185">Reference proteome</keyword>
<comment type="similarity">
    <text evidence="1">Belongs to the type-B carboxylesterase/lipase family.</text>
</comment>
<accession>A0A8J2L204</accession>
<feature type="compositionally biased region" description="Basic and acidic residues" evidence="5">
    <location>
        <begin position="78"/>
        <end position="93"/>
    </location>
</feature>
<evidence type="ECO:0000313" key="7">
    <source>
        <dbReference type="EMBL" id="CAG7827462.1"/>
    </source>
</evidence>
<dbReference type="EMBL" id="CAJVCH010543635">
    <property type="protein sequence ID" value="CAG7827462.1"/>
    <property type="molecule type" value="Genomic_DNA"/>
</dbReference>
<dbReference type="GO" id="GO:0052689">
    <property type="term" value="F:carboxylic ester hydrolase activity"/>
    <property type="evidence" value="ECO:0007669"/>
    <property type="project" value="UniProtKB-KW"/>
</dbReference>
<dbReference type="Proteomes" id="UP000708208">
    <property type="component" value="Unassembled WGS sequence"/>
</dbReference>
<reference evidence="7" key="1">
    <citation type="submission" date="2021-06" db="EMBL/GenBank/DDBJ databases">
        <authorList>
            <person name="Hodson N. C."/>
            <person name="Mongue J. A."/>
            <person name="Jaron S. K."/>
        </authorList>
    </citation>
    <scope>NUCLEOTIDE SEQUENCE</scope>
</reference>
<feature type="domain" description="Carboxylesterase type B" evidence="6">
    <location>
        <begin position="248"/>
        <end position="766"/>
    </location>
</feature>
<organism evidence="7 8">
    <name type="scientific">Allacma fusca</name>
    <dbReference type="NCBI Taxonomy" id="39272"/>
    <lineage>
        <taxon>Eukaryota</taxon>
        <taxon>Metazoa</taxon>
        <taxon>Ecdysozoa</taxon>
        <taxon>Arthropoda</taxon>
        <taxon>Hexapoda</taxon>
        <taxon>Collembola</taxon>
        <taxon>Symphypleona</taxon>
        <taxon>Sminthuridae</taxon>
        <taxon>Allacma</taxon>
    </lineage>
</organism>
<dbReference type="PANTHER" id="PTHR43142:SF1">
    <property type="entry name" value="CARBOXYLIC ESTER HYDROLASE"/>
    <property type="match status" value="1"/>
</dbReference>
<dbReference type="OrthoDB" id="19653at2759"/>
<keyword evidence="3" id="KW-0378">Hydrolase</keyword>
<protein>
    <recommendedName>
        <fullName evidence="6">Carboxylesterase type B domain-containing protein</fullName>
    </recommendedName>
</protein>
<evidence type="ECO:0000256" key="4">
    <source>
        <dbReference type="ARBA" id="ARBA00023180"/>
    </source>
</evidence>
<evidence type="ECO:0000256" key="2">
    <source>
        <dbReference type="ARBA" id="ARBA00022487"/>
    </source>
</evidence>
<sequence length="781" mass="88887">MNEVVPTKSFRFYECPELDTHRQMEKSSAARSSGPRWSPDIVQLESGRRLKPLGPMNKHDSLASGNHRFSSKSILPLGKKDRLSNTKEKEEPRISPPANFNDYTYRRSRRIYNKTVNDYPVKVLYVNKEDDPMMRLRNVSTFRWDKTDSKEMYLACLGLQRNSASNNCDSHRYPSNGQVVSVGREELMSCKFREKEIPFEELLSEGYMIYPHDLLSTASSDFSGSQNCQQLPEDSNKITDETCTTKSTKVVKTNSGKLRGILEISRNGGRYHAFLGVPFADPPNRFEVAKPVTPWQDVRSAMNYGSICPQIDPIRDGLGNVIGDENCLYLNIFTPEEGRCQSEKLPVLFNIHGGSFLMKSGDSIHPKFFMDDCIVYVSTNYRLGALGFLTTGDEVIPGNLGMKDALLALKWTHDNIQFFQGNEEEVTLIGISAGAAFVTHFMASPAARGLFHRVIAQSGSALAPWAVGKCPQENARYLGQQFGCSETSSSKLKECLSKINVADLVKNQFFNKDWIMAAVNFDPVVEPADATEPFQTEDPYIRFKRGDSARVPLLTGVMKDEGISIRGYSILSTKAVLDDLNYNWHQAAPFLFMFSHLNISEEKRNSISDSIREFYFQNKKIGPETKQAVYDSMSDLLFGTPVFEHSSFHSKYAPVYHYVMTFQGNFSTFQRASEMSELVVTHGDDEPYLFKLHPSSPEPENDSDRLRFSQKLVKLWTSFVKTGKPTDLWSYVTTWDTFTVEEPSTLNLNTHTEKLIKFRNERMTFWQNLKLRELEFPQEFQ</sequence>
<dbReference type="AlphaFoldDB" id="A0A8J2L204"/>
<evidence type="ECO:0000256" key="5">
    <source>
        <dbReference type="SAM" id="MobiDB-lite"/>
    </source>
</evidence>
<proteinExistence type="inferred from homology"/>
<gene>
    <name evidence="7" type="ORF">AFUS01_LOCUS37451</name>
</gene>
<dbReference type="Pfam" id="PF00135">
    <property type="entry name" value="COesterase"/>
    <property type="match status" value="1"/>
</dbReference>